<dbReference type="OrthoDB" id="2107553at2759"/>
<proteinExistence type="predicted"/>
<dbReference type="EMBL" id="QEAO01000049">
    <property type="protein sequence ID" value="TPX31168.1"/>
    <property type="molecule type" value="Genomic_DNA"/>
</dbReference>
<reference evidence="3 4" key="1">
    <citation type="journal article" date="2019" name="Sci. Rep.">
        <title>Comparative genomics of chytrid fungi reveal insights into the obligate biotrophic and pathogenic lifestyle of Synchytrium endobioticum.</title>
        <authorList>
            <person name="van de Vossenberg B.T.L.H."/>
            <person name="Warris S."/>
            <person name="Nguyen H.D.T."/>
            <person name="van Gent-Pelzer M.P.E."/>
            <person name="Joly D.L."/>
            <person name="van de Geest H.C."/>
            <person name="Bonants P.J.M."/>
            <person name="Smith D.S."/>
            <person name="Levesque C.A."/>
            <person name="van der Lee T.A.J."/>
        </authorList>
    </citation>
    <scope>NUCLEOTIDE SEQUENCE [LARGE SCALE GENOMIC DNA]</scope>
    <source>
        <strain evidence="3 4">JEL517</strain>
    </source>
</reference>
<evidence type="ECO:0000313" key="3">
    <source>
        <dbReference type="EMBL" id="TPX31168.1"/>
    </source>
</evidence>
<dbReference type="GeneID" id="42006639"/>
<comment type="caution">
    <text evidence="3">The sequence shown here is derived from an EMBL/GenBank/DDBJ whole genome shotgun (WGS) entry which is preliminary data.</text>
</comment>
<dbReference type="AlphaFoldDB" id="A0A507BV98"/>
<keyword evidence="2" id="KW-0732">Signal</keyword>
<evidence type="ECO:0000256" key="2">
    <source>
        <dbReference type="SAM" id="SignalP"/>
    </source>
</evidence>
<name>A0A507BV98_9FUNG</name>
<organism evidence="3 4">
    <name type="scientific">Synchytrium microbalum</name>
    <dbReference type="NCBI Taxonomy" id="1806994"/>
    <lineage>
        <taxon>Eukaryota</taxon>
        <taxon>Fungi</taxon>
        <taxon>Fungi incertae sedis</taxon>
        <taxon>Chytridiomycota</taxon>
        <taxon>Chytridiomycota incertae sedis</taxon>
        <taxon>Chytridiomycetes</taxon>
        <taxon>Synchytriales</taxon>
        <taxon>Synchytriaceae</taxon>
        <taxon>Synchytrium</taxon>
    </lineage>
</organism>
<feature type="transmembrane region" description="Helical" evidence="1">
    <location>
        <begin position="248"/>
        <end position="271"/>
    </location>
</feature>
<dbReference type="Gene3D" id="2.60.120.430">
    <property type="entry name" value="Galactose-binding lectin"/>
    <property type="match status" value="1"/>
</dbReference>
<feature type="signal peptide" evidence="2">
    <location>
        <begin position="1"/>
        <end position="19"/>
    </location>
</feature>
<keyword evidence="4" id="KW-1185">Reference proteome</keyword>
<dbReference type="Proteomes" id="UP000319731">
    <property type="component" value="Unassembled WGS sequence"/>
</dbReference>
<dbReference type="RefSeq" id="XP_031022660.1">
    <property type="nucleotide sequence ID" value="XM_031171342.1"/>
</dbReference>
<keyword evidence="1" id="KW-0472">Membrane</keyword>
<gene>
    <name evidence="3" type="ORF">SmJEL517_g05416</name>
</gene>
<evidence type="ECO:0008006" key="5">
    <source>
        <dbReference type="Google" id="ProtNLM"/>
    </source>
</evidence>
<evidence type="ECO:0000256" key="1">
    <source>
        <dbReference type="SAM" id="Phobius"/>
    </source>
</evidence>
<keyword evidence="1" id="KW-0812">Transmembrane</keyword>
<evidence type="ECO:0000313" key="4">
    <source>
        <dbReference type="Proteomes" id="UP000319731"/>
    </source>
</evidence>
<keyword evidence="1" id="KW-1133">Transmembrane helix</keyword>
<dbReference type="STRING" id="1806994.A0A507BV98"/>
<protein>
    <recommendedName>
        <fullName evidence="5">Malectin domain-containing protein</fullName>
    </recommendedName>
</protein>
<sequence>MKSILALAIGVALPILSQAACTADILMDDFRMPRPFTNSSGLNGGPTQQNLPAGVSFNLVDADYGEAGVPYVYNNGSMTLTVGSISPVYTPDPSTNPKTANTFNYWYTKFNNGACFDATSYTSVEIIGTFPVGVNFNITMTQKASNCLNRTIDSEYHLLTKYITPSGSQQTLTIPFSDFSQNLLGAAYDFVHLKDFTLVNITPQGAVITLKSIKVLGNCATGNATTPVQTLPYGATSTPRSGSSASPVIVNTNAVVSVMALCIGALVGVLVL</sequence>
<accession>A0A507BV98</accession>
<feature type="chain" id="PRO_5021498749" description="Malectin domain-containing protein" evidence="2">
    <location>
        <begin position="20"/>
        <end position="272"/>
    </location>
</feature>